<protein>
    <submittedName>
        <fullName evidence="7">Sphinganine c-4-hydroxylase</fullName>
    </submittedName>
</protein>
<feature type="transmembrane region" description="Helical" evidence="5">
    <location>
        <begin position="159"/>
        <end position="181"/>
    </location>
</feature>
<evidence type="ECO:0000256" key="5">
    <source>
        <dbReference type="SAM" id="Phobius"/>
    </source>
</evidence>
<accession>A0A1B7TE71</accession>
<dbReference type="GO" id="GO:0016020">
    <property type="term" value="C:membrane"/>
    <property type="evidence" value="ECO:0007669"/>
    <property type="project" value="UniProtKB-SubCell"/>
</dbReference>
<feature type="domain" description="Fatty acid hydroxylase" evidence="6">
    <location>
        <begin position="175"/>
        <end position="310"/>
    </location>
</feature>
<evidence type="ECO:0000313" key="8">
    <source>
        <dbReference type="Proteomes" id="UP000092321"/>
    </source>
</evidence>
<dbReference type="InterPro" id="IPR006694">
    <property type="entry name" value="Fatty_acid_hydroxylase"/>
</dbReference>
<keyword evidence="4 5" id="KW-0472">Membrane</keyword>
<dbReference type="GO" id="GO:0005506">
    <property type="term" value="F:iron ion binding"/>
    <property type="evidence" value="ECO:0007669"/>
    <property type="project" value="InterPro"/>
</dbReference>
<evidence type="ECO:0000256" key="2">
    <source>
        <dbReference type="ARBA" id="ARBA00022692"/>
    </source>
</evidence>
<keyword evidence="8" id="KW-1185">Reference proteome</keyword>
<reference evidence="8" key="1">
    <citation type="journal article" date="2016" name="Proc. Natl. Acad. Sci. U.S.A.">
        <title>Comparative genomics of biotechnologically important yeasts.</title>
        <authorList>
            <person name="Riley R."/>
            <person name="Haridas S."/>
            <person name="Wolfe K.H."/>
            <person name="Lopes M.R."/>
            <person name="Hittinger C.T."/>
            <person name="Goeker M."/>
            <person name="Salamov A.A."/>
            <person name="Wisecaver J.H."/>
            <person name="Long T.M."/>
            <person name="Calvey C.H."/>
            <person name="Aerts A.L."/>
            <person name="Barry K.W."/>
            <person name="Choi C."/>
            <person name="Clum A."/>
            <person name="Coughlan A.Y."/>
            <person name="Deshpande S."/>
            <person name="Douglass A.P."/>
            <person name="Hanson S.J."/>
            <person name="Klenk H.-P."/>
            <person name="LaButti K.M."/>
            <person name="Lapidus A."/>
            <person name="Lindquist E.A."/>
            <person name="Lipzen A.M."/>
            <person name="Meier-Kolthoff J.P."/>
            <person name="Ohm R.A."/>
            <person name="Otillar R.P."/>
            <person name="Pangilinan J.L."/>
            <person name="Peng Y."/>
            <person name="Rokas A."/>
            <person name="Rosa C.A."/>
            <person name="Scheuner C."/>
            <person name="Sibirny A.A."/>
            <person name="Slot J.C."/>
            <person name="Stielow J.B."/>
            <person name="Sun H."/>
            <person name="Kurtzman C.P."/>
            <person name="Blackwell M."/>
            <person name="Grigoriev I.V."/>
            <person name="Jeffries T.W."/>
        </authorList>
    </citation>
    <scope>NUCLEOTIDE SEQUENCE [LARGE SCALE GENOMIC DNA]</scope>
    <source>
        <strain evidence="8">NRRL Y-1626</strain>
    </source>
</reference>
<dbReference type="GO" id="GO:0008610">
    <property type="term" value="P:lipid biosynthetic process"/>
    <property type="evidence" value="ECO:0007669"/>
    <property type="project" value="InterPro"/>
</dbReference>
<dbReference type="Proteomes" id="UP000092321">
    <property type="component" value="Unassembled WGS sequence"/>
</dbReference>
<evidence type="ECO:0000256" key="4">
    <source>
        <dbReference type="ARBA" id="ARBA00023136"/>
    </source>
</evidence>
<dbReference type="AlphaFoldDB" id="A0A1B7TE71"/>
<feature type="transmembrane region" description="Helical" evidence="5">
    <location>
        <begin position="103"/>
        <end position="124"/>
    </location>
</feature>
<name>A0A1B7TE71_9ASCO</name>
<feature type="transmembrane region" description="Helical" evidence="5">
    <location>
        <begin position="55"/>
        <end position="75"/>
    </location>
</feature>
<dbReference type="OrthoDB" id="408954at2759"/>
<proteinExistence type="predicted"/>
<evidence type="ECO:0000256" key="3">
    <source>
        <dbReference type="ARBA" id="ARBA00022989"/>
    </source>
</evidence>
<organism evidence="7 8">
    <name type="scientific">Hanseniaspora valbyensis NRRL Y-1626</name>
    <dbReference type="NCBI Taxonomy" id="766949"/>
    <lineage>
        <taxon>Eukaryota</taxon>
        <taxon>Fungi</taxon>
        <taxon>Dikarya</taxon>
        <taxon>Ascomycota</taxon>
        <taxon>Saccharomycotina</taxon>
        <taxon>Saccharomycetes</taxon>
        <taxon>Saccharomycodales</taxon>
        <taxon>Saccharomycodaceae</taxon>
        <taxon>Hanseniaspora</taxon>
    </lineage>
</organism>
<gene>
    <name evidence="7" type="ORF">HANVADRAFT_39218</name>
</gene>
<comment type="subcellular location">
    <subcellularLocation>
        <location evidence="1">Membrane</location>
    </subcellularLocation>
</comment>
<sequence>MNSTVSSQFPVWFLNQYPKGLEVLSSHVPPAAQVNLSGKDLIDNRSIYPNLPDGILALISPVVAYWAFSLFFHIIDTFKLAEYYRIHPSEEVVKRNRASRLQVLVEVIFQHIIQSVVGYVFYIYDDFSPKTYLTIYSEIWSWKYESILFKYVNSFLPNWFYLFWYCYGISFFKIFIGFVIIDSWQYWLHRLMHQNKTLYRLFHSRHHSLYIPYAYGALFNQPVEGFLLDTLGTGIAMLVTQLSPKEQVILYTFATMKTVDDHCGYCLPFDLFQVIFPNNSVFHDIHHQNWGIKTNFAQPFFITWDTWCGTEYPGYEEYRKGVMKVSIEKYKSFLTERKAKKMDKTDSGKSE</sequence>
<evidence type="ECO:0000256" key="1">
    <source>
        <dbReference type="ARBA" id="ARBA00004370"/>
    </source>
</evidence>
<comment type="caution">
    <text evidence="7">The sequence shown here is derived from an EMBL/GenBank/DDBJ whole genome shotgun (WGS) entry which is preliminary data.</text>
</comment>
<keyword evidence="3 5" id="KW-1133">Transmembrane helix</keyword>
<evidence type="ECO:0000259" key="6">
    <source>
        <dbReference type="Pfam" id="PF04116"/>
    </source>
</evidence>
<keyword evidence="2 5" id="KW-0812">Transmembrane</keyword>
<evidence type="ECO:0000313" key="7">
    <source>
        <dbReference type="EMBL" id="OBA27042.1"/>
    </source>
</evidence>
<dbReference type="InterPro" id="IPR050307">
    <property type="entry name" value="Sterol_Desaturase_Related"/>
</dbReference>
<dbReference type="GO" id="GO:0016491">
    <property type="term" value="F:oxidoreductase activity"/>
    <property type="evidence" value="ECO:0007669"/>
    <property type="project" value="InterPro"/>
</dbReference>
<dbReference type="Pfam" id="PF04116">
    <property type="entry name" value="FA_hydroxylase"/>
    <property type="match status" value="1"/>
</dbReference>
<dbReference type="PANTHER" id="PTHR11863">
    <property type="entry name" value="STEROL DESATURASE"/>
    <property type="match status" value="1"/>
</dbReference>
<dbReference type="EMBL" id="LXPE01000011">
    <property type="protein sequence ID" value="OBA27042.1"/>
    <property type="molecule type" value="Genomic_DNA"/>
</dbReference>